<protein>
    <recommendedName>
        <fullName evidence="1">F-box domain-containing protein</fullName>
    </recommendedName>
</protein>
<dbReference type="EMBL" id="CAJOBJ010376422">
    <property type="protein sequence ID" value="CAF5225691.1"/>
    <property type="molecule type" value="Genomic_DNA"/>
</dbReference>
<feature type="domain" description="F-box" evidence="1">
    <location>
        <begin position="3"/>
        <end position="50"/>
    </location>
</feature>
<dbReference type="AlphaFoldDB" id="A0A8S3KEK6"/>
<dbReference type="Proteomes" id="UP000676336">
    <property type="component" value="Unassembled WGS sequence"/>
</dbReference>
<dbReference type="Proteomes" id="UP000681967">
    <property type="component" value="Unassembled WGS sequence"/>
</dbReference>
<comment type="caution">
    <text evidence="4">The sequence shown here is derived from an EMBL/GenBank/DDBJ whole genome shotgun (WGS) entry which is preliminary data.</text>
</comment>
<dbReference type="Pfam" id="PF00646">
    <property type="entry name" value="F-box"/>
    <property type="match status" value="1"/>
</dbReference>
<evidence type="ECO:0000313" key="5">
    <source>
        <dbReference type="Proteomes" id="UP000676336"/>
    </source>
</evidence>
<dbReference type="Proteomes" id="UP000681720">
    <property type="component" value="Unassembled WGS sequence"/>
</dbReference>
<reference evidence="4" key="1">
    <citation type="submission" date="2021-02" db="EMBL/GenBank/DDBJ databases">
        <authorList>
            <person name="Nowell W R."/>
        </authorList>
    </citation>
    <scope>NUCLEOTIDE SEQUENCE</scope>
</reference>
<dbReference type="EMBL" id="CAJOBH010269272">
    <property type="protein sequence ID" value="CAF5163522.1"/>
    <property type="molecule type" value="Genomic_DNA"/>
</dbReference>
<evidence type="ECO:0000259" key="1">
    <source>
        <dbReference type="PROSITE" id="PS50181"/>
    </source>
</evidence>
<gene>
    <name evidence="2" type="ORF">BYL167_LOCUS75278</name>
    <name evidence="3" type="ORF">GIL414_LOCUS86733</name>
    <name evidence="4" type="ORF">SMN809_LOCUS84751</name>
</gene>
<evidence type="ECO:0000313" key="2">
    <source>
        <dbReference type="EMBL" id="CAF5163522.1"/>
    </source>
</evidence>
<dbReference type="PROSITE" id="PS50181">
    <property type="entry name" value="FBOX"/>
    <property type="match status" value="1"/>
</dbReference>
<sequence>MSVSLFEILPDDILYEIFRYLSPIDVLQSFLLLSKRFSRVIRHEYLWHIHIGDSTMSLMMFNDHCHNVLKFNRKLYRLTTSDIKQCYRWMVTYFIFSSISSNNIASTSTLDRH</sequence>
<evidence type="ECO:0000313" key="4">
    <source>
        <dbReference type="EMBL" id="CAF5226364.1"/>
    </source>
</evidence>
<dbReference type="SUPFAM" id="SSF81383">
    <property type="entry name" value="F-box domain"/>
    <property type="match status" value="1"/>
</dbReference>
<accession>A0A8S3KEK6</accession>
<dbReference type="SMART" id="SM00256">
    <property type="entry name" value="FBOX"/>
    <property type="match status" value="1"/>
</dbReference>
<proteinExistence type="predicted"/>
<evidence type="ECO:0000313" key="3">
    <source>
        <dbReference type="EMBL" id="CAF5225691.1"/>
    </source>
</evidence>
<dbReference type="InterPro" id="IPR001810">
    <property type="entry name" value="F-box_dom"/>
</dbReference>
<dbReference type="EMBL" id="CAJOBI010361404">
    <property type="protein sequence ID" value="CAF5226364.1"/>
    <property type="molecule type" value="Genomic_DNA"/>
</dbReference>
<name>A0A8S3KEK6_9BILA</name>
<organism evidence="4 5">
    <name type="scientific">Rotaria magnacalcarata</name>
    <dbReference type="NCBI Taxonomy" id="392030"/>
    <lineage>
        <taxon>Eukaryota</taxon>
        <taxon>Metazoa</taxon>
        <taxon>Spiralia</taxon>
        <taxon>Gnathifera</taxon>
        <taxon>Rotifera</taxon>
        <taxon>Eurotatoria</taxon>
        <taxon>Bdelloidea</taxon>
        <taxon>Philodinida</taxon>
        <taxon>Philodinidae</taxon>
        <taxon>Rotaria</taxon>
    </lineage>
</organism>
<dbReference type="InterPro" id="IPR036047">
    <property type="entry name" value="F-box-like_dom_sf"/>
</dbReference>
<dbReference type="Gene3D" id="1.20.1280.50">
    <property type="match status" value="1"/>
</dbReference>